<organism evidence="2 3">
    <name type="scientific">Leucobacter triazinivorans</name>
    <dbReference type="NCBI Taxonomy" id="1784719"/>
    <lineage>
        <taxon>Bacteria</taxon>
        <taxon>Bacillati</taxon>
        <taxon>Actinomycetota</taxon>
        <taxon>Actinomycetes</taxon>
        <taxon>Micrococcales</taxon>
        <taxon>Microbacteriaceae</taxon>
        <taxon>Leucobacter</taxon>
    </lineage>
</organism>
<proteinExistence type="predicted"/>
<reference evidence="2 3" key="1">
    <citation type="submission" date="2019-02" db="EMBL/GenBank/DDBJ databases">
        <authorList>
            <person name="Sun L."/>
            <person name="Pan D."/>
            <person name="Wu X."/>
        </authorList>
    </citation>
    <scope>NUCLEOTIDE SEQUENCE [LARGE SCALE GENOMIC DNA]</scope>
    <source>
        <strain evidence="2 3">JW-1</strain>
    </source>
</reference>
<keyword evidence="1" id="KW-1133">Transmembrane helix</keyword>
<protein>
    <submittedName>
        <fullName evidence="2">Uncharacterized protein</fullName>
    </submittedName>
</protein>
<evidence type="ECO:0000313" key="2">
    <source>
        <dbReference type="EMBL" id="QBE47901.1"/>
    </source>
</evidence>
<accession>A0A4P6KDB1</accession>
<keyword evidence="1" id="KW-0812">Transmembrane</keyword>
<dbReference type="RefSeq" id="WP_130109050.1">
    <property type="nucleotide sequence ID" value="NZ_CP035806.1"/>
</dbReference>
<dbReference type="OrthoDB" id="4991043at2"/>
<dbReference type="EMBL" id="CP035806">
    <property type="protein sequence ID" value="QBE47901.1"/>
    <property type="molecule type" value="Genomic_DNA"/>
</dbReference>
<feature type="transmembrane region" description="Helical" evidence="1">
    <location>
        <begin position="36"/>
        <end position="55"/>
    </location>
</feature>
<evidence type="ECO:0000256" key="1">
    <source>
        <dbReference type="SAM" id="Phobius"/>
    </source>
</evidence>
<keyword evidence="3" id="KW-1185">Reference proteome</keyword>
<dbReference type="KEGG" id="ltr:EVS81_02885"/>
<sequence length="82" mass="9153">MSIGKYVTNPGVIGAALGAVSTARRTQSMRQDWRRWLVWGAWLAGLALAIASVAMHEQDAEFDSAQNAERELAKRRKKQRGR</sequence>
<gene>
    <name evidence="2" type="ORF">EVS81_02885</name>
</gene>
<dbReference type="Proteomes" id="UP000289260">
    <property type="component" value="Chromosome"/>
</dbReference>
<name>A0A4P6KDB1_9MICO</name>
<keyword evidence="1" id="KW-0472">Membrane</keyword>
<dbReference type="AlphaFoldDB" id="A0A4P6KDB1"/>
<evidence type="ECO:0000313" key="3">
    <source>
        <dbReference type="Proteomes" id="UP000289260"/>
    </source>
</evidence>